<dbReference type="Pfam" id="PF13730">
    <property type="entry name" value="HTH_36"/>
    <property type="match status" value="1"/>
</dbReference>
<gene>
    <name evidence="2" type="ORF">EV666_101109</name>
</gene>
<reference evidence="2 3" key="1">
    <citation type="submission" date="2019-03" db="EMBL/GenBank/DDBJ databases">
        <title>Genomic Encyclopedia of Type Strains, Phase IV (KMG-IV): sequencing the most valuable type-strain genomes for metagenomic binning, comparative biology and taxonomic classification.</title>
        <authorList>
            <person name="Goeker M."/>
        </authorList>
    </citation>
    <scope>NUCLEOTIDE SEQUENCE [LARGE SCALE GENOMIC DNA]</scope>
    <source>
        <strain evidence="2 3">DSM 22958</strain>
    </source>
</reference>
<dbReference type="InterPro" id="IPR036388">
    <property type="entry name" value="WH-like_DNA-bd_sf"/>
</dbReference>
<comment type="caution">
    <text evidence="2">The sequence shown here is derived from an EMBL/GenBank/DDBJ whole genome shotgun (WGS) entry which is preliminary data.</text>
</comment>
<dbReference type="Gene3D" id="1.10.10.10">
    <property type="entry name" value="Winged helix-like DNA-binding domain superfamily/Winged helix DNA-binding domain"/>
    <property type="match status" value="1"/>
</dbReference>
<dbReference type="EMBL" id="SLWL01000001">
    <property type="protein sequence ID" value="TCO15860.1"/>
    <property type="molecule type" value="Genomic_DNA"/>
</dbReference>
<accession>A0A4R2GXC6</accession>
<feature type="compositionally biased region" description="Basic and acidic residues" evidence="1">
    <location>
        <begin position="151"/>
        <end position="160"/>
    </location>
</feature>
<dbReference type="Proteomes" id="UP000294881">
    <property type="component" value="Unassembled WGS sequence"/>
</dbReference>
<protein>
    <submittedName>
        <fullName evidence="2">Helix-turn-helix protein</fullName>
    </submittedName>
</protein>
<sequence>MTWAKAQARKLDGPGIRLVLLLLADRANDDDHTCWPSIALLADEAGVDERQVKRYIAGLREAGLIEVGRLEGDRRRSCYRMLIGAESMSAMKGDMVSPIAESASTKSDTYDEQVAEMSPISGDGSDDGRKVTSATEIGDMGDKNRGHHARGSLEPKRTQREPSLSARGAGEREAGRKDDREHADETFADLLARYGATADMRISQAREAWRRLSRSDRRAALAAVGEYLDSRKAAGRTMPIDIANWIARRVWLDVAEARKLRKAGEAGASANGFLAGEGSEQWRAWLVYYRCRGMLGIPEHLIERHAGARMLRTRDEWPVVGRGLDADTNRWVLVERGTQQFGAWMSRLREGPGGVISAQSMAEGGAVALRVPQEWPPSKKLNDDGQAEGAA</sequence>
<dbReference type="SUPFAM" id="SSF46785">
    <property type="entry name" value="Winged helix' DNA-binding domain"/>
    <property type="match status" value="1"/>
</dbReference>
<dbReference type="AlphaFoldDB" id="A0A4R2GXC6"/>
<proteinExistence type="predicted"/>
<feature type="region of interest" description="Disordered" evidence="1">
    <location>
        <begin position="372"/>
        <end position="391"/>
    </location>
</feature>
<feature type="compositionally biased region" description="Basic and acidic residues" evidence="1">
    <location>
        <begin position="169"/>
        <end position="182"/>
    </location>
</feature>
<evidence type="ECO:0000256" key="1">
    <source>
        <dbReference type="SAM" id="MobiDB-lite"/>
    </source>
</evidence>
<keyword evidence="3" id="KW-1185">Reference proteome</keyword>
<name>A0A4R2GXC6_9HYPH</name>
<evidence type="ECO:0000313" key="2">
    <source>
        <dbReference type="EMBL" id="TCO15860.1"/>
    </source>
</evidence>
<dbReference type="InterPro" id="IPR036390">
    <property type="entry name" value="WH_DNA-bd_sf"/>
</dbReference>
<evidence type="ECO:0000313" key="3">
    <source>
        <dbReference type="Proteomes" id="UP000294881"/>
    </source>
</evidence>
<feature type="region of interest" description="Disordered" evidence="1">
    <location>
        <begin position="102"/>
        <end position="182"/>
    </location>
</feature>
<organism evidence="2 3">
    <name type="scientific">Camelimonas lactis</name>
    <dbReference type="NCBI Taxonomy" id="659006"/>
    <lineage>
        <taxon>Bacteria</taxon>
        <taxon>Pseudomonadati</taxon>
        <taxon>Pseudomonadota</taxon>
        <taxon>Alphaproteobacteria</taxon>
        <taxon>Hyphomicrobiales</taxon>
        <taxon>Chelatococcaceae</taxon>
        <taxon>Camelimonas</taxon>
    </lineage>
</organism>